<organism evidence="2 3">
    <name type="scientific">Daedalea quercina L-15889</name>
    <dbReference type="NCBI Taxonomy" id="1314783"/>
    <lineage>
        <taxon>Eukaryota</taxon>
        <taxon>Fungi</taxon>
        <taxon>Dikarya</taxon>
        <taxon>Basidiomycota</taxon>
        <taxon>Agaricomycotina</taxon>
        <taxon>Agaricomycetes</taxon>
        <taxon>Polyporales</taxon>
        <taxon>Fomitopsis</taxon>
    </lineage>
</organism>
<evidence type="ECO:0000313" key="2">
    <source>
        <dbReference type="EMBL" id="KZT63072.1"/>
    </source>
</evidence>
<reference evidence="2 3" key="1">
    <citation type="journal article" date="2016" name="Mol. Biol. Evol.">
        <title>Comparative Genomics of Early-Diverging Mushroom-Forming Fungi Provides Insights into the Origins of Lignocellulose Decay Capabilities.</title>
        <authorList>
            <person name="Nagy L.G."/>
            <person name="Riley R."/>
            <person name="Tritt A."/>
            <person name="Adam C."/>
            <person name="Daum C."/>
            <person name="Floudas D."/>
            <person name="Sun H."/>
            <person name="Yadav J.S."/>
            <person name="Pangilinan J."/>
            <person name="Larsson K.H."/>
            <person name="Matsuura K."/>
            <person name="Barry K."/>
            <person name="Labutti K."/>
            <person name="Kuo R."/>
            <person name="Ohm R.A."/>
            <person name="Bhattacharya S.S."/>
            <person name="Shirouzu T."/>
            <person name="Yoshinaga Y."/>
            <person name="Martin F.M."/>
            <person name="Grigoriev I.V."/>
            <person name="Hibbett D.S."/>
        </authorList>
    </citation>
    <scope>NUCLEOTIDE SEQUENCE [LARGE SCALE GENOMIC DNA]</scope>
    <source>
        <strain evidence="2 3">L-15889</strain>
    </source>
</reference>
<name>A0A165KFL7_9APHY</name>
<protein>
    <submittedName>
        <fullName evidence="2">Uncharacterized protein</fullName>
    </submittedName>
</protein>
<feature type="region of interest" description="Disordered" evidence="1">
    <location>
        <begin position="311"/>
        <end position="349"/>
    </location>
</feature>
<dbReference type="Proteomes" id="UP000076727">
    <property type="component" value="Unassembled WGS sequence"/>
</dbReference>
<dbReference type="AlphaFoldDB" id="A0A165KFL7"/>
<keyword evidence="3" id="KW-1185">Reference proteome</keyword>
<evidence type="ECO:0000313" key="3">
    <source>
        <dbReference type="Proteomes" id="UP000076727"/>
    </source>
</evidence>
<sequence length="349" mass="38711">MVVREDEIVEDEDNAGGDDGEDDKETGEDGDILMVRGKLSSPKAKAKSSKGCTGKHNWNHTCTMNLPENISPVKNLAASFLKLYIALEGAWLKYTSMNNTRLLNRHEVTDSVMMSVKQHLMEASGTHEVQVVFNELIGDSAEAESLRKMLTEVQTLKSGKIVKVLNFMFLVNSIIWVEGKRGRGSSHINEEKSQVNRHMPFQHVAMLELIYMFWFNRPSRAALPGEVHEFYGIHAAIKDHLQSGANNALNLQFSNKLLTYLSMKSLIWAHIRSRRTKRSSDLTMRVPLENDVPFNDLTMDEVNDDQGVEAVGDQGAEGEAFDIGNLAGNSESTSSKSSHTAGPSKCATA</sequence>
<gene>
    <name evidence="2" type="ORF">DAEQUDRAFT_742135</name>
</gene>
<dbReference type="EMBL" id="KV429286">
    <property type="protein sequence ID" value="KZT63072.1"/>
    <property type="molecule type" value="Genomic_DNA"/>
</dbReference>
<dbReference type="OrthoDB" id="2634476at2759"/>
<evidence type="ECO:0000256" key="1">
    <source>
        <dbReference type="SAM" id="MobiDB-lite"/>
    </source>
</evidence>
<feature type="compositionally biased region" description="Acidic residues" evidence="1">
    <location>
        <begin position="7"/>
        <end position="31"/>
    </location>
</feature>
<accession>A0A165KFL7</accession>
<feature type="region of interest" description="Disordered" evidence="1">
    <location>
        <begin position="1"/>
        <end position="31"/>
    </location>
</feature>
<proteinExistence type="predicted"/>